<gene>
    <name evidence="2" type="ORF">IPMB12_06855</name>
</gene>
<proteinExistence type="predicted"/>
<dbReference type="Gene3D" id="2.180.10.10">
    <property type="entry name" value="RHS repeat-associated core"/>
    <property type="match status" value="1"/>
</dbReference>
<dbReference type="EMBL" id="CP050253">
    <property type="protein sequence ID" value="QIQ22426.1"/>
    <property type="molecule type" value="Genomic_DNA"/>
</dbReference>
<reference evidence="2 3" key="1">
    <citation type="submission" date="2020-03" db="EMBL/GenBank/DDBJ databases">
        <title>Complete genome sequence of Orbus sp. IPMB12 (BCRC 80908).</title>
        <authorList>
            <person name="Lo W.-S."/>
            <person name="Chang T.-H."/>
            <person name="Kuo C.-H."/>
        </authorList>
    </citation>
    <scope>NUCLEOTIDE SEQUENCE [LARGE SCALE GENOMIC DNA]</scope>
    <source>
        <strain evidence="2 3">IPMB12</strain>
    </source>
</reference>
<dbReference type="InParanoid" id="A0A6G9IDW1"/>
<dbReference type="InterPro" id="IPR001826">
    <property type="entry name" value="RHS"/>
</dbReference>
<name>A0A6G9IDW1_9GAMM</name>
<keyword evidence="3" id="KW-1185">Reference proteome</keyword>
<dbReference type="Proteomes" id="UP000501168">
    <property type="component" value="Chromosome"/>
</dbReference>
<feature type="domain" description="RHS protein conserved region" evidence="1">
    <location>
        <begin position="25"/>
        <end position="60"/>
    </location>
</feature>
<organism evidence="2 3">
    <name type="scientific">Zophobihabitans entericus</name>
    <dbReference type="NCBI Taxonomy" id="1635327"/>
    <lineage>
        <taxon>Bacteria</taxon>
        <taxon>Pseudomonadati</taxon>
        <taxon>Pseudomonadota</taxon>
        <taxon>Gammaproteobacteria</taxon>
        <taxon>Orbales</taxon>
        <taxon>Orbaceae</taxon>
        <taxon>Zophobihabitans</taxon>
    </lineage>
</organism>
<dbReference type="Pfam" id="PF03527">
    <property type="entry name" value="RHS"/>
    <property type="match status" value="1"/>
</dbReference>
<accession>A0A6G9IDW1</accession>
<evidence type="ECO:0000313" key="3">
    <source>
        <dbReference type="Proteomes" id="UP000501168"/>
    </source>
</evidence>
<dbReference type="AlphaFoldDB" id="A0A6G9IDW1"/>
<protein>
    <recommendedName>
        <fullName evidence="1">RHS protein conserved region domain-containing protein</fullName>
    </recommendedName>
</protein>
<dbReference type="KEGG" id="orb:IPMB12_06855"/>
<evidence type="ECO:0000313" key="2">
    <source>
        <dbReference type="EMBL" id="QIQ22426.1"/>
    </source>
</evidence>
<evidence type="ECO:0000259" key="1">
    <source>
        <dbReference type="Pfam" id="PF03527"/>
    </source>
</evidence>
<sequence length="86" mass="10180">MYREEGFEPLAQIVLESEQEEPQVNYLHTDKVGLPKELTDEKGELIWYAKYQTWGKVSEEHNLHQGHLPFRFQNQYYDVETGLHSG</sequence>